<feature type="region of interest" description="Disordered" evidence="1">
    <location>
        <begin position="1"/>
        <end position="50"/>
    </location>
</feature>
<evidence type="ECO:0000313" key="3">
    <source>
        <dbReference type="Proteomes" id="UP000074247"/>
    </source>
</evidence>
<protein>
    <submittedName>
        <fullName evidence="2">Uncharacterized protein</fullName>
    </submittedName>
</protein>
<comment type="caution">
    <text evidence="2">The sequence shown here is derived from an EMBL/GenBank/DDBJ whole genome shotgun (WGS) entry which is preliminary data.</text>
</comment>
<feature type="compositionally biased region" description="Low complexity" evidence="1">
    <location>
        <begin position="29"/>
        <end position="45"/>
    </location>
</feature>
<organism evidence="2 3">
    <name type="scientific">Toxoplasma gondii ARI</name>
    <dbReference type="NCBI Taxonomy" id="1074872"/>
    <lineage>
        <taxon>Eukaryota</taxon>
        <taxon>Sar</taxon>
        <taxon>Alveolata</taxon>
        <taxon>Apicomplexa</taxon>
        <taxon>Conoidasida</taxon>
        <taxon>Coccidia</taxon>
        <taxon>Eucoccidiorida</taxon>
        <taxon>Eimeriorina</taxon>
        <taxon>Sarcocystidae</taxon>
        <taxon>Toxoplasma</taxon>
    </lineage>
</organism>
<evidence type="ECO:0000256" key="1">
    <source>
        <dbReference type="SAM" id="MobiDB-lite"/>
    </source>
</evidence>
<dbReference type="VEuPathDB" id="ToxoDB:TGARI_288970"/>
<sequence>METEGRLTVYSAFKSIPPDPPFKFKEDTLPPLSSQEAPESPSSPSTDSWDVFITPLDDCFRKGNKKEGGRSHDSMRRTGECDSSEDTREATCRKEMLLQALQAVEVNFYRKSSLLLRYVA</sequence>
<gene>
    <name evidence="2" type="ORF">TGARI_288970</name>
</gene>
<feature type="region of interest" description="Disordered" evidence="1">
    <location>
        <begin position="62"/>
        <end position="88"/>
    </location>
</feature>
<evidence type="ECO:0000313" key="2">
    <source>
        <dbReference type="EMBL" id="KYF45204.1"/>
    </source>
</evidence>
<dbReference type="EMBL" id="AGQS02004153">
    <property type="protein sequence ID" value="KYF45204.1"/>
    <property type="molecule type" value="Genomic_DNA"/>
</dbReference>
<name>A0A139Y2D5_TOXGO</name>
<dbReference type="AlphaFoldDB" id="A0A139Y2D5"/>
<dbReference type="OrthoDB" id="330709at2759"/>
<proteinExistence type="predicted"/>
<reference evidence="2 3" key="1">
    <citation type="journal article" date="2016" name="Nat. Commun.">
        <title>Local admixture of amplified and diversified secreted pathogenesis determinants shapes mosaic Toxoplasma gondii genomes.</title>
        <authorList>
            <person name="Lorenzi H."/>
            <person name="Khan A."/>
            <person name="Behnke M.S."/>
            <person name="Namasivayam S."/>
            <person name="Swapna L.S."/>
            <person name="Hadjithomas M."/>
            <person name="Karamycheva S."/>
            <person name="Pinney D."/>
            <person name="Brunk B.P."/>
            <person name="Ajioka J.W."/>
            <person name="Ajzenberg D."/>
            <person name="Boothroyd J.C."/>
            <person name="Boyle J.P."/>
            <person name="Darde M.L."/>
            <person name="Diaz-Miranda M.A."/>
            <person name="Dubey J.P."/>
            <person name="Fritz H.M."/>
            <person name="Gennari S.M."/>
            <person name="Gregory B.D."/>
            <person name="Kim K."/>
            <person name="Saeij J.P."/>
            <person name="Su C."/>
            <person name="White M.W."/>
            <person name="Zhu X.Q."/>
            <person name="Howe D.K."/>
            <person name="Rosenthal B.M."/>
            <person name="Grigg M.E."/>
            <person name="Parkinson J."/>
            <person name="Liu L."/>
            <person name="Kissinger J.C."/>
            <person name="Roos D.S."/>
            <person name="Sibley L.D."/>
        </authorList>
    </citation>
    <scope>NUCLEOTIDE SEQUENCE [LARGE SCALE GENOMIC DNA]</scope>
    <source>
        <strain evidence="2 3">ARI</strain>
    </source>
</reference>
<accession>A0A139Y2D5</accession>
<dbReference type="Proteomes" id="UP000074247">
    <property type="component" value="Unassembled WGS sequence"/>
</dbReference>